<accession>A0A6J5MQ00</accession>
<organism evidence="1">
    <name type="scientific">uncultured Caudovirales phage</name>
    <dbReference type="NCBI Taxonomy" id="2100421"/>
    <lineage>
        <taxon>Viruses</taxon>
        <taxon>Duplodnaviria</taxon>
        <taxon>Heunggongvirae</taxon>
        <taxon>Uroviricota</taxon>
        <taxon>Caudoviricetes</taxon>
        <taxon>Peduoviridae</taxon>
        <taxon>Maltschvirus</taxon>
        <taxon>Maltschvirus maltsch</taxon>
    </lineage>
</organism>
<gene>
    <name evidence="1" type="ORF">UFOVP516_47</name>
</gene>
<dbReference type="EMBL" id="LR796480">
    <property type="protein sequence ID" value="CAB4147807.1"/>
    <property type="molecule type" value="Genomic_DNA"/>
</dbReference>
<reference evidence="1" key="1">
    <citation type="submission" date="2020-04" db="EMBL/GenBank/DDBJ databases">
        <authorList>
            <person name="Chiriac C."/>
            <person name="Salcher M."/>
            <person name="Ghai R."/>
            <person name="Kavagutti S V."/>
        </authorList>
    </citation>
    <scope>NUCLEOTIDE SEQUENCE</scope>
</reference>
<sequence length="264" mass="30681">MRTYKNIISLSKNERGIWDLDTIKGCKSGMLENPKGCYNDCYAFKTANRYGIDFSKSIERNFENEAHKQQIIRQIEKIDMSFIRIGCAGDPSENWQHTIKIIKQIRDSSQLSFFNISSNKQIVIITRHWNILTNEQLNEIKKYNICINTSVSALDNDLLINTALIQYERLKPFCKSILRVVSCDFNEENEIGKIKAEIQRKLFKNSNVIDTVFRPSKKNEFVINNIINVKKMAFMKSKSLISKFNKKTFTGKCENCLEMCGIKM</sequence>
<protein>
    <submittedName>
        <fullName evidence="1">Uncharacterized protein</fullName>
    </submittedName>
</protein>
<name>A0A6J5MQ00_9CAUD</name>
<evidence type="ECO:0000313" key="1">
    <source>
        <dbReference type="EMBL" id="CAB4147807.1"/>
    </source>
</evidence>
<proteinExistence type="predicted"/>